<feature type="chain" id="PRO_5010380340" evidence="1">
    <location>
        <begin position="18"/>
        <end position="167"/>
    </location>
</feature>
<proteinExistence type="predicted"/>
<dbReference type="GeneID" id="106174647"/>
<protein>
    <submittedName>
        <fullName evidence="3">Uncharacterized protein LOC106174647</fullName>
    </submittedName>
</protein>
<evidence type="ECO:0000313" key="2">
    <source>
        <dbReference type="Proteomes" id="UP000085678"/>
    </source>
</evidence>
<dbReference type="AlphaFoldDB" id="A0A1S3JN07"/>
<accession>A0A1S3JN07</accession>
<name>A0A1S3JN07_LINAN</name>
<dbReference type="Proteomes" id="UP000085678">
    <property type="component" value="Unplaced"/>
</dbReference>
<keyword evidence="2" id="KW-1185">Reference proteome</keyword>
<organism evidence="2 3">
    <name type="scientific">Lingula anatina</name>
    <name type="common">Brachiopod</name>
    <name type="synonym">Lingula unguis</name>
    <dbReference type="NCBI Taxonomy" id="7574"/>
    <lineage>
        <taxon>Eukaryota</taxon>
        <taxon>Metazoa</taxon>
        <taxon>Spiralia</taxon>
        <taxon>Lophotrochozoa</taxon>
        <taxon>Brachiopoda</taxon>
        <taxon>Linguliformea</taxon>
        <taxon>Lingulata</taxon>
        <taxon>Lingulida</taxon>
        <taxon>Linguloidea</taxon>
        <taxon>Lingulidae</taxon>
        <taxon>Lingula</taxon>
    </lineage>
</organism>
<dbReference type="KEGG" id="lak:106174647"/>
<dbReference type="RefSeq" id="XP_013411760.1">
    <property type="nucleotide sequence ID" value="XM_013556306.1"/>
</dbReference>
<feature type="signal peptide" evidence="1">
    <location>
        <begin position="1"/>
        <end position="17"/>
    </location>
</feature>
<sequence length="167" mass="18512">MKVLLFVLVAAFVGAQADFVRLNLDNEISALVSEINSPRHIRDTNPIARATQTALGQALEEQLKNVTDKINSALAKTHHVSKALLEQAQELAERLKVLGGKYLADAKAVMSSLKDQLSGFTDWVAGIFGKRDLFENFEQELLDETVALVLAERGIFDWWANVMDMVT</sequence>
<gene>
    <name evidence="3" type="primary">LOC106174647</name>
</gene>
<evidence type="ECO:0000256" key="1">
    <source>
        <dbReference type="SAM" id="SignalP"/>
    </source>
</evidence>
<dbReference type="InParanoid" id="A0A1S3JN07"/>
<reference evidence="3" key="1">
    <citation type="submission" date="2025-08" db="UniProtKB">
        <authorList>
            <consortium name="RefSeq"/>
        </authorList>
    </citation>
    <scope>IDENTIFICATION</scope>
    <source>
        <tissue evidence="3">Gonads</tissue>
    </source>
</reference>
<keyword evidence="1" id="KW-0732">Signal</keyword>
<evidence type="ECO:0000313" key="3">
    <source>
        <dbReference type="RefSeq" id="XP_013411760.1"/>
    </source>
</evidence>